<dbReference type="Proteomes" id="UP000239425">
    <property type="component" value="Unassembled WGS sequence"/>
</dbReference>
<keyword evidence="2" id="KW-1185">Reference proteome</keyword>
<evidence type="ECO:0000313" key="1">
    <source>
        <dbReference type="EMBL" id="PPE03663.1"/>
    </source>
</evidence>
<organism evidence="1 2">
    <name type="scientific">Holospora curviuscula</name>
    <dbReference type="NCBI Taxonomy" id="1082868"/>
    <lineage>
        <taxon>Bacteria</taxon>
        <taxon>Pseudomonadati</taxon>
        <taxon>Pseudomonadota</taxon>
        <taxon>Alphaproteobacteria</taxon>
        <taxon>Holosporales</taxon>
        <taxon>Holosporaceae</taxon>
        <taxon>Holospora</taxon>
    </lineage>
</organism>
<gene>
    <name evidence="1" type="ORF">HCUR_00891</name>
</gene>
<evidence type="ECO:0008006" key="3">
    <source>
        <dbReference type="Google" id="ProtNLM"/>
    </source>
</evidence>
<accession>A0A2S5R8P8</accession>
<dbReference type="OrthoDB" id="8481439at2"/>
<reference evidence="1 2" key="1">
    <citation type="submission" date="2017-11" db="EMBL/GenBank/DDBJ databases">
        <title>Comparative genomic analysis of Holospora spp., intranuclear symbionts of paramecia.</title>
        <authorList>
            <person name="Garushyants S.K."/>
            <person name="Beliavskaya A."/>
            <person name="Malko D.B."/>
            <person name="Logacheva M.D."/>
            <person name="Rautian M.S."/>
            <person name="Gelfand M.S."/>
        </authorList>
    </citation>
    <scope>NUCLEOTIDE SEQUENCE [LARGE SCALE GENOMIC DNA]</scope>
    <source>
        <strain evidence="2">02AZ16</strain>
    </source>
</reference>
<dbReference type="AlphaFoldDB" id="A0A2S5R8P8"/>
<proteinExistence type="predicted"/>
<protein>
    <recommendedName>
        <fullName evidence="3">Lipoprotein</fullName>
    </recommendedName>
</protein>
<name>A0A2S5R8P8_9PROT</name>
<dbReference type="EMBL" id="PHHC01000084">
    <property type="protein sequence ID" value="PPE03663.1"/>
    <property type="molecule type" value="Genomic_DNA"/>
</dbReference>
<dbReference type="PROSITE" id="PS51257">
    <property type="entry name" value="PROKAR_LIPOPROTEIN"/>
    <property type="match status" value="1"/>
</dbReference>
<sequence length="89" mass="10400">MDLIRHLVVAMMCVNSLGGCSLGTQWRGEKTVEQSQEIPLAWVPWISQEQQQEEKKRIFPCYLALKRRQECAQRALNLQFYKLDSTLCK</sequence>
<evidence type="ECO:0000313" key="2">
    <source>
        <dbReference type="Proteomes" id="UP000239425"/>
    </source>
</evidence>
<comment type="caution">
    <text evidence="1">The sequence shown here is derived from an EMBL/GenBank/DDBJ whole genome shotgun (WGS) entry which is preliminary data.</text>
</comment>